<keyword evidence="4 6" id="KW-1133">Transmembrane helix</keyword>
<protein>
    <recommendedName>
        <fullName evidence="7">Major facilitator superfamily (MFS) profile domain-containing protein</fullName>
    </recommendedName>
</protein>
<dbReference type="Gene3D" id="1.20.1250.20">
    <property type="entry name" value="MFS general substrate transporter like domains"/>
    <property type="match status" value="2"/>
</dbReference>
<dbReference type="EMBL" id="JAWCUI010000037">
    <property type="protein sequence ID" value="KAL1893530.1"/>
    <property type="molecule type" value="Genomic_DNA"/>
</dbReference>
<dbReference type="PANTHER" id="PTHR43791:SF15">
    <property type="entry name" value="TRANSPORTER SEO1-RELATED"/>
    <property type="match status" value="1"/>
</dbReference>
<feature type="transmembrane region" description="Helical" evidence="6">
    <location>
        <begin position="113"/>
        <end position="134"/>
    </location>
</feature>
<dbReference type="Proteomes" id="UP001583186">
    <property type="component" value="Unassembled WGS sequence"/>
</dbReference>
<comment type="subcellular location">
    <subcellularLocation>
        <location evidence="1">Membrane</location>
        <topology evidence="1">Multi-pass membrane protein</topology>
    </subcellularLocation>
</comment>
<keyword evidence="2" id="KW-0813">Transport</keyword>
<feature type="transmembrane region" description="Helical" evidence="6">
    <location>
        <begin position="442"/>
        <end position="463"/>
    </location>
</feature>
<proteinExistence type="predicted"/>
<dbReference type="InterPro" id="IPR036259">
    <property type="entry name" value="MFS_trans_sf"/>
</dbReference>
<organism evidence="8 9">
    <name type="scientific">Sporothrix stenoceras</name>
    <dbReference type="NCBI Taxonomy" id="5173"/>
    <lineage>
        <taxon>Eukaryota</taxon>
        <taxon>Fungi</taxon>
        <taxon>Dikarya</taxon>
        <taxon>Ascomycota</taxon>
        <taxon>Pezizomycotina</taxon>
        <taxon>Sordariomycetes</taxon>
        <taxon>Sordariomycetidae</taxon>
        <taxon>Ophiostomatales</taxon>
        <taxon>Ophiostomataceae</taxon>
        <taxon>Sporothrix</taxon>
    </lineage>
</organism>
<dbReference type="PANTHER" id="PTHR43791">
    <property type="entry name" value="PERMEASE-RELATED"/>
    <property type="match status" value="1"/>
</dbReference>
<evidence type="ECO:0000256" key="5">
    <source>
        <dbReference type="ARBA" id="ARBA00023136"/>
    </source>
</evidence>
<feature type="transmembrane region" description="Helical" evidence="6">
    <location>
        <begin position="235"/>
        <end position="257"/>
    </location>
</feature>
<evidence type="ECO:0000256" key="1">
    <source>
        <dbReference type="ARBA" id="ARBA00004141"/>
    </source>
</evidence>
<dbReference type="InterPro" id="IPR011701">
    <property type="entry name" value="MFS"/>
</dbReference>
<feature type="transmembrane region" description="Helical" evidence="6">
    <location>
        <begin position="310"/>
        <end position="332"/>
    </location>
</feature>
<evidence type="ECO:0000256" key="4">
    <source>
        <dbReference type="ARBA" id="ARBA00022989"/>
    </source>
</evidence>
<feature type="transmembrane region" description="Helical" evidence="6">
    <location>
        <begin position="352"/>
        <end position="371"/>
    </location>
</feature>
<keyword evidence="5 6" id="KW-0472">Membrane</keyword>
<feature type="transmembrane region" description="Helical" evidence="6">
    <location>
        <begin position="73"/>
        <end position="93"/>
    </location>
</feature>
<reference evidence="8 9" key="1">
    <citation type="journal article" date="2024" name="IMA Fungus">
        <title>IMA Genome - F19 : A genome assembly and annotation guide to empower mycologists, including annotated draft genome sequences of Ceratocystis pirilliformis, Diaporthe australafricana, Fusarium ophioides, Paecilomyces lecythidis, and Sporothrix stenoceras.</title>
        <authorList>
            <person name="Aylward J."/>
            <person name="Wilson A.M."/>
            <person name="Visagie C.M."/>
            <person name="Spraker J."/>
            <person name="Barnes I."/>
            <person name="Buitendag C."/>
            <person name="Ceriani C."/>
            <person name="Del Mar Angel L."/>
            <person name="du Plessis D."/>
            <person name="Fuchs T."/>
            <person name="Gasser K."/>
            <person name="Kramer D."/>
            <person name="Li W."/>
            <person name="Munsamy K."/>
            <person name="Piso A."/>
            <person name="Price J.L."/>
            <person name="Sonnekus B."/>
            <person name="Thomas C."/>
            <person name="van der Nest A."/>
            <person name="van Dijk A."/>
            <person name="van Heerden A."/>
            <person name="van Vuuren N."/>
            <person name="Yilmaz N."/>
            <person name="Duong T.A."/>
            <person name="van der Merwe N.A."/>
            <person name="Wingfield M.J."/>
            <person name="Wingfield B.D."/>
        </authorList>
    </citation>
    <scope>NUCLEOTIDE SEQUENCE [LARGE SCALE GENOMIC DNA]</scope>
    <source>
        <strain evidence="8 9">CMW 5346</strain>
    </source>
</reference>
<feature type="transmembrane region" description="Helical" evidence="6">
    <location>
        <begin position="383"/>
        <end position="401"/>
    </location>
</feature>
<feature type="transmembrane region" description="Helical" evidence="6">
    <location>
        <begin position="171"/>
        <end position="191"/>
    </location>
</feature>
<comment type="caution">
    <text evidence="8">The sequence shown here is derived from an EMBL/GenBank/DDBJ whole genome shotgun (WGS) entry which is preliminary data.</text>
</comment>
<name>A0ABR3YYQ5_9PEZI</name>
<sequence length="514" mass="57032">MSIPNEKAVEVAVSASASTSASEVDNTQGVNNVIENNADSPMNRNWTTKTSFWHWFHPDDGPAERRLVVKLDFSILAFACVGFWALYIDRSIYVNAYVSGMKEDLGFYGNQYVQINSIFLIGYAVSIIPLTLVNTRAPPQVVIPVCMAVWGLATSLGARAQSYGELAGYRFLVGLGEGAFFPSIHYIFGSWYRPDEIARRSGLFYVAGSIGTISTGFITARIYADLDGALGREAWRWMFLIGGIITFPIALFGVLTFPGTPQHPNKQLFKEDELVLARARLEAMGRRSTQKGSLGFTLSSLRRFVGRWHFWVLVPWSIAFQQGYLAMAQGTYTLWIKSIAASQHYSTAKVNSLTAVAPCVAIVAIVLFAWAADKFGAKARLPLFTVAQVIAFLGLAAFVAFDHTSFSYKWFGVAVSNVENAMVPVMYSWANLICTDDAEERAFILSAMLAFAMAFNSWVPILSMPTVQSPRYFKGYLVCLLMQPIALGLAFLVDYLHRREIAQKKEKRAQEVSQ</sequence>
<dbReference type="InterPro" id="IPR020846">
    <property type="entry name" value="MFS_dom"/>
</dbReference>
<dbReference type="Pfam" id="PF07690">
    <property type="entry name" value="MFS_1"/>
    <property type="match status" value="1"/>
</dbReference>
<evidence type="ECO:0000313" key="8">
    <source>
        <dbReference type="EMBL" id="KAL1893530.1"/>
    </source>
</evidence>
<feature type="transmembrane region" description="Helical" evidence="6">
    <location>
        <begin position="475"/>
        <end position="496"/>
    </location>
</feature>
<evidence type="ECO:0000256" key="2">
    <source>
        <dbReference type="ARBA" id="ARBA00022448"/>
    </source>
</evidence>
<feature type="domain" description="Major facilitator superfamily (MFS) profile" evidence="7">
    <location>
        <begin position="75"/>
        <end position="514"/>
    </location>
</feature>
<dbReference type="PROSITE" id="PS50850">
    <property type="entry name" value="MFS"/>
    <property type="match status" value="1"/>
</dbReference>
<evidence type="ECO:0000313" key="9">
    <source>
        <dbReference type="Proteomes" id="UP001583186"/>
    </source>
</evidence>
<gene>
    <name evidence="8" type="ORF">Sste5346_006359</name>
</gene>
<feature type="transmembrane region" description="Helical" evidence="6">
    <location>
        <begin position="203"/>
        <end position="223"/>
    </location>
</feature>
<accession>A0ABR3YYQ5</accession>
<evidence type="ECO:0000259" key="7">
    <source>
        <dbReference type="PROSITE" id="PS50850"/>
    </source>
</evidence>
<evidence type="ECO:0000256" key="6">
    <source>
        <dbReference type="SAM" id="Phobius"/>
    </source>
</evidence>
<evidence type="ECO:0000256" key="3">
    <source>
        <dbReference type="ARBA" id="ARBA00022692"/>
    </source>
</evidence>
<feature type="transmembrane region" description="Helical" evidence="6">
    <location>
        <begin position="141"/>
        <end position="159"/>
    </location>
</feature>
<dbReference type="SUPFAM" id="SSF103473">
    <property type="entry name" value="MFS general substrate transporter"/>
    <property type="match status" value="1"/>
</dbReference>
<keyword evidence="3 6" id="KW-0812">Transmembrane</keyword>
<feature type="transmembrane region" description="Helical" evidence="6">
    <location>
        <begin position="407"/>
        <end position="430"/>
    </location>
</feature>
<keyword evidence="9" id="KW-1185">Reference proteome</keyword>